<sequence length="40" mass="4448">MPRRTAFEGAPRTGVQLMPQQGIRDQDAEVERPPMAVDVP</sequence>
<dbReference type="Proteomes" id="UP001354649">
    <property type="component" value="Unassembled WGS sequence"/>
</dbReference>
<organism evidence="2 3">
    <name type="scientific">Streptomyces antimycoticus</name>
    <dbReference type="NCBI Taxonomy" id="68175"/>
    <lineage>
        <taxon>Bacteria</taxon>
        <taxon>Bacillati</taxon>
        <taxon>Actinomycetota</taxon>
        <taxon>Actinomycetes</taxon>
        <taxon>Kitasatosporales</taxon>
        <taxon>Streptomycetaceae</taxon>
        <taxon>Streptomyces</taxon>
        <taxon>Streptomyces violaceusniger group</taxon>
    </lineage>
</organism>
<protein>
    <submittedName>
        <fullName evidence="2">Uncharacterized protein</fullName>
    </submittedName>
</protein>
<name>A0ABD5JJ84_9ACTN</name>
<gene>
    <name evidence="2" type="ORF">V2K49_36440</name>
</gene>
<proteinExistence type="predicted"/>
<dbReference type="AlphaFoldDB" id="A0ABD5JJ84"/>
<evidence type="ECO:0000313" key="3">
    <source>
        <dbReference type="Proteomes" id="UP001354649"/>
    </source>
</evidence>
<evidence type="ECO:0000313" key="2">
    <source>
        <dbReference type="EMBL" id="MEE4588493.1"/>
    </source>
</evidence>
<dbReference type="RefSeq" id="WP_284703352.1">
    <property type="nucleotide sequence ID" value="NZ_JBITXU010000001.1"/>
</dbReference>
<dbReference type="EMBL" id="JAZBJQ010000034">
    <property type="protein sequence ID" value="MEE4588493.1"/>
    <property type="molecule type" value="Genomic_DNA"/>
</dbReference>
<accession>A0ABD5JJ84</accession>
<evidence type="ECO:0000256" key="1">
    <source>
        <dbReference type="SAM" id="MobiDB-lite"/>
    </source>
</evidence>
<reference evidence="2 3" key="1">
    <citation type="submission" date="2023-11" db="EMBL/GenBank/DDBJ databases">
        <title>30 novel species of actinomycetes from the DSMZ collection.</title>
        <authorList>
            <person name="Nouioui I."/>
        </authorList>
    </citation>
    <scope>NUCLEOTIDE SEQUENCE [LARGE SCALE GENOMIC DNA]</scope>
    <source>
        <strain evidence="2 3">DSM 41602</strain>
    </source>
</reference>
<feature type="region of interest" description="Disordered" evidence="1">
    <location>
        <begin position="21"/>
        <end position="40"/>
    </location>
</feature>
<comment type="caution">
    <text evidence="2">The sequence shown here is derived from an EMBL/GenBank/DDBJ whole genome shotgun (WGS) entry which is preliminary data.</text>
</comment>